<dbReference type="AlphaFoldDB" id="A0AA36BLD2"/>
<evidence type="ECO:0000313" key="2">
    <source>
        <dbReference type="Proteomes" id="UP001162480"/>
    </source>
</evidence>
<evidence type="ECO:0000313" key="1">
    <source>
        <dbReference type="EMBL" id="CAI9735626.1"/>
    </source>
</evidence>
<dbReference type="InterPro" id="IPR036397">
    <property type="entry name" value="RNaseH_sf"/>
</dbReference>
<reference evidence="1" key="1">
    <citation type="submission" date="2023-08" db="EMBL/GenBank/DDBJ databases">
        <authorList>
            <person name="Alioto T."/>
            <person name="Alioto T."/>
            <person name="Gomez Garrido J."/>
        </authorList>
    </citation>
    <scope>NUCLEOTIDE SEQUENCE</scope>
</reference>
<evidence type="ECO:0008006" key="3">
    <source>
        <dbReference type="Google" id="ProtNLM"/>
    </source>
</evidence>
<keyword evidence="2" id="KW-1185">Reference proteome</keyword>
<dbReference type="Proteomes" id="UP001162480">
    <property type="component" value="Chromosome 17"/>
</dbReference>
<organism evidence="1 2">
    <name type="scientific">Octopus vulgaris</name>
    <name type="common">Common octopus</name>
    <dbReference type="NCBI Taxonomy" id="6645"/>
    <lineage>
        <taxon>Eukaryota</taxon>
        <taxon>Metazoa</taxon>
        <taxon>Spiralia</taxon>
        <taxon>Lophotrochozoa</taxon>
        <taxon>Mollusca</taxon>
        <taxon>Cephalopoda</taxon>
        <taxon>Coleoidea</taxon>
        <taxon>Octopodiformes</taxon>
        <taxon>Octopoda</taxon>
        <taxon>Incirrata</taxon>
        <taxon>Octopodidae</taxon>
        <taxon>Octopus</taxon>
    </lineage>
</organism>
<accession>A0AA36BLD2</accession>
<gene>
    <name evidence="1" type="ORF">OCTVUL_1B010037</name>
</gene>
<dbReference type="EMBL" id="OX597830">
    <property type="protein sequence ID" value="CAI9735626.1"/>
    <property type="molecule type" value="Genomic_DNA"/>
</dbReference>
<dbReference type="GO" id="GO:0003676">
    <property type="term" value="F:nucleic acid binding"/>
    <property type="evidence" value="ECO:0007669"/>
    <property type="project" value="InterPro"/>
</dbReference>
<proteinExistence type="predicted"/>
<dbReference type="Gene3D" id="3.30.420.10">
    <property type="entry name" value="Ribonuclease H-like superfamily/Ribonuclease H"/>
    <property type="match status" value="1"/>
</dbReference>
<sequence>MTINSNLPYSPDLAPSDYRLFPKLKEHLAGLRISSDDEVKDEAQRFLNDMGVMNLMCTVVIKTGDSNEHLTFLFPTNGLVRVGASLDVTGGGLVVVGVADIVFVVAVGVVVDMGDEWA</sequence>
<protein>
    <recommendedName>
        <fullName evidence="3">Histone-lysine N-methyltransferase SETMAR-like</fullName>
    </recommendedName>
</protein>
<name>A0AA36BLD2_OCTVU</name>